<protein>
    <recommendedName>
        <fullName evidence="8">Major facilitator superfamily (MFS) profile domain-containing protein</fullName>
    </recommendedName>
</protein>
<keyword evidence="4 7" id="KW-1133">Transmembrane helix</keyword>
<dbReference type="InterPro" id="IPR036259">
    <property type="entry name" value="MFS_trans_sf"/>
</dbReference>
<evidence type="ECO:0000313" key="10">
    <source>
        <dbReference type="Proteomes" id="UP000664169"/>
    </source>
</evidence>
<dbReference type="AlphaFoldDB" id="A0A8H3EFK6"/>
<feature type="transmembrane region" description="Helical" evidence="7">
    <location>
        <begin position="323"/>
        <end position="342"/>
    </location>
</feature>
<evidence type="ECO:0000256" key="3">
    <source>
        <dbReference type="ARBA" id="ARBA00022692"/>
    </source>
</evidence>
<name>A0A8H3EFK6_9LECA</name>
<dbReference type="CDD" id="cd17330">
    <property type="entry name" value="MFS_SLC46_TetA_like"/>
    <property type="match status" value="1"/>
</dbReference>
<dbReference type="GO" id="GO:0016020">
    <property type="term" value="C:membrane"/>
    <property type="evidence" value="ECO:0007669"/>
    <property type="project" value="UniProtKB-SubCell"/>
</dbReference>
<feature type="transmembrane region" description="Helical" evidence="7">
    <location>
        <begin position="12"/>
        <end position="33"/>
    </location>
</feature>
<keyword evidence="5 7" id="KW-0472">Membrane</keyword>
<feature type="compositionally biased region" description="Polar residues" evidence="6">
    <location>
        <begin position="529"/>
        <end position="539"/>
    </location>
</feature>
<proteinExistence type="predicted"/>
<feature type="transmembrane region" description="Helical" evidence="7">
    <location>
        <begin position="107"/>
        <end position="128"/>
    </location>
</feature>
<dbReference type="Gene3D" id="1.20.1250.20">
    <property type="entry name" value="MFS general substrate transporter like domains"/>
    <property type="match status" value="1"/>
</dbReference>
<feature type="transmembrane region" description="Helical" evidence="7">
    <location>
        <begin position="69"/>
        <end position="87"/>
    </location>
</feature>
<feature type="compositionally biased region" description="Polar residues" evidence="6">
    <location>
        <begin position="551"/>
        <end position="561"/>
    </location>
</feature>
<dbReference type="PANTHER" id="PTHR23504">
    <property type="entry name" value="MAJOR FACILITATOR SUPERFAMILY DOMAIN-CONTAINING PROTEIN 10"/>
    <property type="match status" value="1"/>
</dbReference>
<keyword evidence="3 7" id="KW-0812">Transmembrane</keyword>
<dbReference type="InterPro" id="IPR020846">
    <property type="entry name" value="MFS_dom"/>
</dbReference>
<accession>A0A8H3EFK6</accession>
<dbReference type="InterPro" id="IPR011701">
    <property type="entry name" value="MFS"/>
</dbReference>
<evidence type="ECO:0000256" key="2">
    <source>
        <dbReference type="ARBA" id="ARBA00022448"/>
    </source>
</evidence>
<feature type="transmembrane region" description="Helical" evidence="7">
    <location>
        <begin position="285"/>
        <end position="311"/>
    </location>
</feature>
<evidence type="ECO:0000256" key="7">
    <source>
        <dbReference type="SAM" id="Phobius"/>
    </source>
</evidence>
<evidence type="ECO:0000259" key="8">
    <source>
        <dbReference type="PROSITE" id="PS50850"/>
    </source>
</evidence>
<feature type="transmembrane region" description="Helical" evidence="7">
    <location>
        <begin position="354"/>
        <end position="376"/>
    </location>
</feature>
<sequence>MIESFNVPETDVAKWAGITSAVFSFSQCLTGLAWGRASDYFGRKYTILAGLTCTMITCLLFGFSQSLAWAIVARSLAGASSGTVGIIRTTVAELVPERELQPKAFSIMPLVWSVGSIVGPIFGGGLANPAKNMPDLFGGIHFFKSYPFALPNLVASAFFVIGVSFGFLFLKETLEHRKNQRDYGRILGQALIGCSRSRQRRSTRRKEYDTSHSIRSDGSVKRLPISPPSFREVFSYQSNLNLFVYTLLALHSIAYDQLISVFLHTTLDKDFKYDATSPLKFAGGFGLSTARIGLLLTLYGIAAMFLQFLVFPPVARKYGILNCLRAVSLLYPIIYVVTPFAVLLPTDAARQVTIFGVMLFKCLAGVFSFPCTTILLTNSAGSLRLLGTLNGVATSISAAGRGIGPFTSGNLFTWGMKIGYGVIPWWFLALFAILGHIPTWWLVETEGFGSRDADEGDSDGEEEDDDPTMEIPLSGTLLELHPGDLPADAHESQNLLQRVTTFESIVEEPESDEDDTNPNKPLLAERRTSSLTKTASNDLVSAPNRYIRGSPSGSRNQSTAIENDEDDQTSAPFGMGQIVRKGRRPSSNLGLSEGLGRTDSGSGFGTRGPDLGMGYDRSRSVSRRRKLSRSPSTSGAANISSSGLTNIGQN</sequence>
<dbReference type="EMBL" id="CAJPDQ010000001">
    <property type="protein sequence ID" value="CAF9903718.1"/>
    <property type="molecule type" value="Genomic_DNA"/>
</dbReference>
<organism evidence="9 10">
    <name type="scientific">Gomphillus americanus</name>
    <dbReference type="NCBI Taxonomy" id="1940652"/>
    <lineage>
        <taxon>Eukaryota</taxon>
        <taxon>Fungi</taxon>
        <taxon>Dikarya</taxon>
        <taxon>Ascomycota</taxon>
        <taxon>Pezizomycotina</taxon>
        <taxon>Lecanoromycetes</taxon>
        <taxon>OSLEUM clade</taxon>
        <taxon>Ostropomycetidae</taxon>
        <taxon>Ostropales</taxon>
        <taxon>Graphidaceae</taxon>
        <taxon>Gomphilloideae</taxon>
        <taxon>Gomphillus</taxon>
    </lineage>
</organism>
<dbReference type="Pfam" id="PF07690">
    <property type="entry name" value="MFS_1"/>
    <property type="match status" value="1"/>
</dbReference>
<gene>
    <name evidence="9" type="ORF">GOMPHAMPRED_000512</name>
</gene>
<feature type="transmembrane region" description="Helical" evidence="7">
    <location>
        <begin position="423"/>
        <end position="443"/>
    </location>
</feature>
<dbReference type="Proteomes" id="UP000664169">
    <property type="component" value="Unassembled WGS sequence"/>
</dbReference>
<feature type="region of interest" description="Disordered" evidence="6">
    <location>
        <begin position="450"/>
        <end position="471"/>
    </location>
</feature>
<evidence type="ECO:0000256" key="4">
    <source>
        <dbReference type="ARBA" id="ARBA00022989"/>
    </source>
</evidence>
<dbReference type="OrthoDB" id="10262656at2759"/>
<reference evidence="9" key="1">
    <citation type="submission" date="2021-03" db="EMBL/GenBank/DDBJ databases">
        <authorList>
            <person name="Tagirdzhanova G."/>
        </authorList>
    </citation>
    <scope>NUCLEOTIDE SEQUENCE</scope>
</reference>
<dbReference type="GO" id="GO:0022857">
    <property type="term" value="F:transmembrane transporter activity"/>
    <property type="evidence" value="ECO:0007669"/>
    <property type="project" value="InterPro"/>
</dbReference>
<feature type="transmembrane region" description="Helical" evidence="7">
    <location>
        <begin position="242"/>
        <end position="265"/>
    </location>
</feature>
<evidence type="ECO:0000256" key="5">
    <source>
        <dbReference type="ARBA" id="ARBA00023136"/>
    </source>
</evidence>
<feature type="compositionally biased region" description="Acidic residues" evidence="6">
    <location>
        <begin position="454"/>
        <end position="468"/>
    </location>
</feature>
<evidence type="ECO:0000256" key="1">
    <source>
        <dbReference type="ARBA" id="ARBA00004141"/>
    </source>
</evidence>
<feature type="compositionally biased region" description="Polar residues" evidence="6">
    <location>
        <begin position="635"/>
        <end position="650"/>
    </location>
</feature>
<feature type="region of interest" description="Disordered" evidence="6">
    <location>
        <begin position="506"/>
        <end position="650"/>
    </location>
</feature>
<feature type="domain" description="Major facilitator superfamily (MFS) profile" evidence="8">
    <location>
        <begin position="1"/>
        <end position="447"/>
    </location>
</feature>
<comment type="subcellular location">
    <subcellularLocation>
        <location evidence="1">Membrane</location>
        <topology evidence="1">Multi-pass membrane protein</topology>
    </subcellularLocation>
</comment>
<evidence type="ECO:0000313" key="9">
    <source>
        <dbReference type="EMBL" id="CAF9903718.1"/>
    </source>
</evidence>
<dbReference type="PANTHER" id="PTHR23504:SF8">
    <property type="entry name" value="TRANSPORTER, PUTATIVE (AFU_ORTHOLOGUE AFUA_1G03730)-RELATED"/>
    <property type="match status" value="1"/>
</dbReference>
<feature type="compositionally biased region" description="Acidic residues" evidence="6">
    <location>
        <begin position="506"/>
        <end position="516"/>
    </location>
</feature>
<comment type="caution">
    <text evidence="9">The sequence shown here is derived from an EMBL/GenBank/DDBJ whole genome shotgun (WGS) entry which is preliminary data.</text>
</comment>
<dbReference type="SUPFAM" id="SSF103473">
    <property type="entry name" value="MFS general substrate transporter"/>
    <property type="match status" value="1"/>
</dbReference>
<feature type="transmembrane region" description="Helical" evidence="7">
    <location>
        <begin position="45"/>
        <end position="63"/>
    </location>
</feature>
<keyword evidence="10" id="KW-1185">Reference proteome</keyword>
<evidence type="ECO:0000256" key="6">
    <source>
        <dbReference type="SAM" id="MobiDB-lite"/>
    </source>
</evidence>
<keyword evidence="2" id="KW-0813">Transport</keyword>
<feature type="transmembrane region" description="Helical" evidence="7">
    <location>
        <begin position="148"/>
        <end position="170"/>
    </location>
</feature>
<dbReference type="PROSITE" id="PS50850">
    <property type="entry name" value="MFS"/>
    <property type="match status" value="1"/>
</dbReference>